<dbReference type="PROSITE" id="PS50181">
    <property type="entry name" value="FBOX"/>
    <property type="match status" value="1"/>
</dbReference>
<evidence type="ECO:0000313" key="3">
    <source>
        <dbReference type="EMBL" id="KAK3247781.1"/>
    </source>
</evidence>
<comment type="caution">
    <text evidence="2">The sequence shown here is derived from an EMBL/GenBank/DDBJ whole genome shotgun (WGS) entry which is preliminary data.</text>
</comment>
<dbReference type="InterPro" id="IPR004155">
    <property type="entry name" value="PBS_lyase_HEAT"/>
</dbReference>
<evidence type="ECO:0000313" key="4">
    <source>
        <dbReference type="Proteomes" id="UP001190700"/>
    </source>
</evidence>
<protein>
    <recommendedName>
        <fullName evidence="1">F-box domain-containing protein</fullName>
    </recommendedName>
</protein>
<dbReference type="SMART" id="SM00567">
    <property type="entry name" value="EZ_HEAT"/>
    <property type="match status" value="11"/>
</dbReference>
<dbReference type="Pfam" id="PF00646">
    <property type="entry name" value="F-box"/>
    <property type="match status" value="1"/>
</dbReference>
<dbReference type="EMBL" id="LGRX02028669">
    <property type="protein sequence ID" value="KAK3247781.1"/>
    <property type="molecule type" value="Genomic_DNA"/>
</dbReference>
<name>A0AAE0EWN2_9CHLO</name>
<dbReference type="GO" id="GO:0016491">
    <property type="term" value="F:oxidoreductase activity"/>
    <property type="evidence" value="ECO:0007669"/>
    <property type="project" value="TreeGrafter"/>
</dbReference>
<reference evidence="2 4" key="1">
    <citation type="journal article" date="2015" name="Genome Biol. Evol.">
        <title>Comparative Genomics of a Bacterivorous Green Alga Reveals Evolutionary Causalities and Consequences of Phago-Mixotrophic Mode of Nutrition.</title>
        <authorList>
            <person name="Burns J.A."/>
            <person name="Paasch A."/>
            <person name="Narechania A."/>
            <person name="Kim E."/>
        </authorList>
    </citation>
    <scope>NUCLEOTIDE SEQUENCE [LARGE SCALE GENOMIC DNA]</scope>
    <source>
        <strain evidence="2">PLY_AMNH</strain>
    </source>
</reference>
<keyword evidence="4" id="KW-1185">Reference proteome</keyword>
<proteinExistence type="predicted"/>
<dbReference type="InterPro" id="IPR001810">
    <property type="entry name" value="F-box_dom"/>
</dbReference>
<dbReference type="AlphaFoldDB" id="A0AAE0EWN2"/>
<feature type="domain" description="F-box" evidence="1">
    <location>
        <begin position="20"/>
        <end position="66"/>
    </location>
</feature>
<dbReference type="PANTHER" id="PTHR12697">
    <property type="entry name" value="PBS LYASE HEAT-LIKE PROTEIN"/>
    <property type="match status" value="1"/>
</dbReference>
<dbReference type="SUPFAM" id="SSF81383">
    <property type="entry name" value="F-box domain"/>
    <property type="match status" value="1"/>
</dbReference>
<sequence>MSSRRTPARCKERTVTPDDLAADASLPSDVVEEILKRIALRQRLKCRLVCSQWRWLIQGSTVWEVDLQQTSLRHLVLTIHMMGVLPPQGGSHAAAIIEFLQHEAESVRLAAVATLRGMPLPAVASHAPTLAVQLDDPAGCSGSRFAALEVLSTIDGAIVALYAPSLARCLRDPEEEVCAAAIRALEGLRAAAAPQTANIAGCLFHWEEFVRRAAVKALVQIGMHAAPDVADTVARGLAVLPGSLDEQLARHARIAMADVIGQLEAYGGACHVDVIAQMLEDANPLVCKAAVHTLGQLGEAAVEYSGVIAASTQDQNSSFMRMEAVIALGRVTGAAISPAHLTTVACCLSDPLAHVVWAAMQVLQELGGRAAGHATAVAECLKHNHDGVRWTAVKTLHSMGPEACAPHSTLLGALLLDTDYSVRWAAVEALGSLGEDGVPFALDIAQRLEDSSPSVRIAAVEALGQLGARLPEEGECKHATRLLAEKLGDRHVFIRWAAMEALMKIGRGGMHIDGSDGELRAEAIVLCLENATEVVLRWAAVQQLKSLGVLLVPHAETIALRCMHANPSVRQAALEVLGGLGCHAAPQVEDAALSCLRDPDGDVRRAAVDSLGALGTIAVERHLDALSPCLHDPDIFVRLAASEAIAQHIGHGKG</sequence>
<dbReference type="SMART" id="SM00256">
    <property type="entry name" value="FBOX"/>
    <property type="match status" value="1"/>
</dbReference>
<dbReference type="InterPro" id="IPR011989">
    <property type="entry name" value="ARM-like"/>
</dbReference>
<dbReference type="Pfam" id="PF13646">
    <property type="entry name" value="HEAT_2"/>
    <property type="match status" value="3"/>
</dbReference>
<accession>A0AAE0EWN2</accession>
<dbReference type="Proteomes" id="UP001190700">
    <property type="component" value="Unassembled WGS sequence"/>
</dbReference>
<evidence type="ECO:0000313" key="2">
    <source>
        <dbReference type="EMBL" id="KAK3243441.1"/>
    </source>
</evidence>
<dbReference type="Gene3D" id="1.20.1280.50">
    <property type="match status" value="1"/>
</dbReference>
<dbReference type="InterPro" id="IPR016024">
    <property type="entry name" value="ARM-type_fold"/>
</dbReference>
<dbReference type="SUPFAM" id="SSF48371">
    <property type="entry name" value="ARM repeat"/>
    <property type="match status" value="1"/>
</dbReference>
<dbReference type="InterPro" id="IPR036047">
    <property type="entry name" value="F-box-like_dom_sf"/>
</dbReference>
<dbReference type="EMBL" id="LGRX02032853">
    <property type="protein sequence ID" value="KAK3243441.1"/>
    <property type="molecule type" value="Genomic_DNA"/>
</dbReference>
<dbReference type="PANTHER" id="PTHR12697:SF5">
    <property type="entry name" value="DEOXYHYPUSINE HYDROXYLASE"/>
    <property type="match status" value="1"/>
</dbReference>
<organism evidence="2 4">
    <name type="scientific">Cymbomonas tetramitiformis</name>
    <dbReference type="NCBI Taxonomy" id="36881"/>
    <lineage>
        <taxon>Eukaryota</taxon>
        <taxon>Viridiplantae</taxon>
        <taxon>Chlorophyta</taxon>
        <taxon>Pyramimonadophyceae</taxon>
        <taxon>Pyramimonadales</taxon>
        <taxon>Pyramimonadaceae</taxon>
        <taxon>Cymbomonas</taxon>
    </lineage>
</organism>
<dbReference type="Gene3D" id="1.25.10.10">
    <property type="entry name" value="Leucine-rich Repeat Variant"/>
    <property type="match status" value="4"/>
</dbReference>
<reference evidence="2" key="2">
    <citation type="submission" date="2023-06" db="EMBL/GenBank/DDBJ databases">
        <title>Long-read-based genome assembly of the green algal bacterivore Cymbomonas tetramitiformis.</title>
        <authorList>
            <person name="Gyaltshen Y."/>
            <person name="Rozenberg A."/>
            <person name="Paasch A."/>
            <person name="Burns J.A."/>
            <person name="Warring S."/>
            <person name="Larson R."/>
            <person name="Maurer-Alcala X."/>
            <person name="Dacks J."/>
            <person name="Kim E."/>
        </authorList>
    </citation>
    <scope>NUCLEOTIDE SEQUENCE</scope>
    <source>
        <strain evidence="2">PLY_AMNH</strain>
    </source>
</reference>
<evidence type="ECO:0000259" key="1">
    <source>
        <dbReference type="PROSITE" id="PS50181"/>
    </source>
</evidence>
<gene>
    <name evidence="3" type="ORF">CYMTET_42732</name>
    <name evidence="2" type="ORF">CYMTET_46907</name>
</gene>